<comment type="caution">
    <text evidence="3">The sequence shown here is derived from an EMBL/GenBank/DDBJ whole genome shotgun (WGS) entry which is preliminary data.</text>
</comment>
<dbReference type="PANTHER" id="PTHR31917">
    <property type="entry name" value="AGENET DOMAIN-CONTAINING PROTEIN-RELATED"/>
    <property type="match status" value="1"/>
</dbReference>
<feature type="region of interest" description="Disordered" evidence="1">
    <location>
        <begin position="586"/>
        <end position="665"/>
    </location>
</feature>
<dbReference type="InterPro" id="IPR014002">
    <property type="entry name" value="Agenet_dom_plant"/>
</dbReference>
<dbReference type="Gene3D" id="2.30.30.490">
    <property type="match status" value="1"/>
</dbReference>
<feature type="compositionally biased region" description="Basic and acidic residues" evidence="1">
    <location>
        <begin position="607"/>
        <end position="643"/>
    </location>
</feature>
<dbReference type="PROSITE" id="PS51038">
    <property type="entry name" value="BAH"/>
    <property type="match status" value="1"/>
</dbReference>
<keyword evidence="4" id="KW-1185">Reference proteome</keyword>
<name>A0AA41SBB5_PAPNU</name>
<dbReference type="SMART" id="SM00439">
    <property type="entry name" value="BAH"/>
    <property type="match status" value="1"/>
</dbReference>
<dbReference type="SMART" id="SM00743">
    <property type="entry name" value="Agenet"/>
    <property type="match status" value="2"/>
</dbReference>
<evidence type="ECO:0000256" key="1">
    <source>
        <dbReference type="SAM" id="MobiDB-lite"/>
    </source>
</evidence>
<dbReference type="InterPro" id="IPR001025">
    <property type="entry name" value="BAH_dom"/>
</dbReference>
<sequence>MSLENQGFLEWKEVFVSQERGNRVVHYYLKNSAGDSVLAVIGTERSVRHMVYVVEDYFLKVYGADMSITYGFKWRSRREVVDWLTSLLLKPPPSRDRLNSPMNDSTQALGSSSLPKEVAHAPGSHVSDHTGHFSRELKGLNSDIVWSGDSWTCGKQLKHYPTFCRSGTIIAIHAFVLIMSKEETHYLAYIEDMYEDRKGQKKVKVRWFHHSKEVEAVIRVPRPHLREVFITPNSQVISAECVDGRATILTPDHYEKFFAVLPHASSERVYLCYRQFKSNKIKFFDPTKLKGYFEQAILSCLEEEEEFVKGKKIKMGSKRIRSSRGQQRVLTNSFGGKVSSQRNEPTSSEGANQNLKLGLSSNSRLLTAKSVGVPRSKFLPFKVGEKIELLSNDSGIRGCWFRCTIVQASSQKQMKVQYDDLEDEDESGNVCEWVPAFRLAPPDNLGMRCLERPRMRPWPPQDLLDVVFEIGAPVDAWCADGWWEGALVGTEDAADGDAKVYFPGENKFMKIERKNLRRSRDWDGTKWIDIRPKPDIHSVVAAALRDSTNLPACSIVAKEIESGGSAMSGCKLLNASKLDEIKENKQELDVSAGSSVIPGNMTRVTPKKPEQSNKKGKKSDGDNEKSEKEVDEEKEKLDMKVEDAMDNDEEGDGEGCNGRKEDNDTVGVVFNGNVDMKVDIVETASQKCDVVDLDGNDA</sequence>
<gene>
    <name evidence="3" type="ORF">MKW94_021353</name>
</gene>
<dbReference type="GO" id="GO:0003682">
    <property type="term" value="F:chromatin binding"/>
    <property type="evidence" value="ECO:0007669"/>
    <property type="project" value="InterPro"/>
</dbReference>
<feature type="region of interest" description="Disordered" evidence="1">
    <location>
        <begin position="94"/>
        <end position="130"/>
    </location>
</feature>
<protein>
    <recommendedName>
        <fullName evidence="2">BAH domain-containing protein</fullName>
    </recommendedName>
</protein>
<feature type="compositionally biased region" description="Polar residues" evidence="1">
    <location>
        <begin position="100"/>
        <end position="114"/>
    </location>
</feature>
<dbReference type="Pfam" id="PF01426">
    <property type="entry name" value="BAH"/>
    <property type="match status" value="1"/>
</dbReference>
<evidence type="ECO:0000313" key="4">
    <source>
        <dbReference type="Proteomes" id="UP001177140"/>
    </source>
</evidence>
<organism evidence="3 4">
    <name type="scientific">Papaver nudicaule</name>
    <name type="common">Iceland poppy</name>
    <dbReference type="NCBI Taxonomy" id="74823"/>
    <lineage>
        <taxon>Eukaryota</taxon>
        <taxon>Viridiplantae</taxon>
        <taxon>Streptophyta</taxon>
        <taxon>Embryophyta</taxon>
        <taxon>Tracheophyta</taxon>
        <taxon>Spermatophyta</taxon>
        <taxon>Magnoliopsida</taxon>
        <taxon>Ranunculales</taxon>
        <taxon>Papaveraceae</taxon>
        <taxon>Papaveroideae</taxon>
        <taxon>Papaver</taxon>
    </lineage>
</organism>
<evidence type="ECO:0000313" key="3">
    <source>
        <dbReference type="EMBL" id="MCL7032050.1"/>
    </source>
</evidence>
<proteinExistence type="predicted"/>
<dbReference type="AlphaFoldDB" id="A0AA41SBB5"/>
<feature type="domain" description="BAH" evidence="2">
    <location>
        <begin position="168"/>
        <end position="287"/>
    </location>
</feature>
<dbReference type="InterPro" id="IPR008395">
    <property type="entry name" value="Agenet-like_dom"/>
</dbReference>
<dbReference type="Proteomes" id="UP001177140">
    <property type="component" value="Unassembled WGS sequence"/>
</dbReference>
<dbReference type="PANTHER" id="PTHR31917:SF3">
    <property type="entry name" value="BROMO ADJACENT-LIKE DOMAIN PROTEIN"/>
    <property type="match status" value="1"/>
</dbReference>
<evidence type="ECO:0000259" key="2">
    <source>
        <dbReference type="PROSITE" id="PS51038"/>
    </source>
</evidence>
<dbReference type="CDD" id="cd20405">
    <property type="entry name" value="Tudor_Agenet_AtDUF_rpt1_3"/>
    <property type="match status" value="1"/>
</dbReference>
<dbReference type="Pfam" id="PF05641">
    <property type="entry name" value="Agenet"/>
    <property type="match status" value="1"/>
</dbReference>
<dbReference type="EMBL" id="JAJJMA010118806">
    <property type="protein sequence ID" value="MCL7032050.1"/>
    <property type="molecule type" value="Genomic_DNA"/>
</dbReference>
<dbReference type="InterPro" id="IPR043151">
    <property type="entry name" value="BAH_sf"/>
</dbReference>
<accession>A0AA41SBB5</accession>
<feature type="compositionally biased region" description="Acidic residues" evidence="1">
    <location>
        <begin position="644"/>
        <end position="653"/>
    </location>
</feature>
<reference evidence="3" key="1">
    <citation type="submission" date="2022-03" db="EMBL/GenBank/DDBJ databases">
        <title>A functionally conserved STORR gene fusion in Papaver species that diverged 16.8 million years ago.</title>
        <authorList>
            <person name="Catania T."/>
        </authorList>
    </citation>
    <scope>NUCLEOTIDE SEQUENCE</scope>
    <source>
        <strain evidence="3">S-191538</strain>
    </source>
</reference>
<feature type="region of interest" description="Disordered" evidence="1">
    <location>
        <begin position="332"/>
        <end position="354"/>
    </location>
</feature>